<evidence type="ECO:0000256" key="7">
    <source>
        <dbReference type="ARBA" id="ARBA00023136"/>
    </source>
</evidence>
<feature type="domain" description="Methylamine utilisation protein MauE" evidence="9">
    <location>
        <begin position="83"/>
        <end position="205"/>
    </location>
</feature>
<evidence type="ECO:0000256" key="1">
    <source>
        <dbReference type="ARBA" id="ARBA00003475"/>
    </source>
</evidence>
<gene>
    <name evidence="10" type="ORF">DMENIID0002_09530</name>
</gene>
<feature type="transmembrane region" description="Helical" evidence="8">
    <location>
        <begin position="84"/>
        <end position="102"/>
    </location>
</feature>
<reference evidence="10" key="1">
    <citation type="submission" date="2024-01" db="EMBL/GenBank/DDBJ databases">
        <title>Sequencing the genomes of a sandfly, Sergentomyia squamirostris, and its two endosymbionts.</title>
        <authorList>
            <person name="Itokawa K."/>
            <person name="Sanjoba C."/>
        </authorList>
    </citation>
    <scope>NUCLEOTIDE SEQUENCE</scope>
    <source>
        <strain evidence="10">RiSSQ</strain>
    </source>
</reference>
<dbReference type="GO" id="GO:0016020">
    <property type="term" value="C:membrane"/>
    <property type="evidence" value="ECO:0007669"/>
    <property type="project" value="UniProtKB-SubCell"/>
</dbReference>
<comment type="pathway">
    <text evidence="3">One-carbon metabolism; methylamine degradation.</text>
</comment>
<comment type="function">
    <text evidence="1">May be specifically involved in the processing, transport, and/or maturation of the MADH beta-subunit.</text>
</comment>
<keyword evidence="6 8" id="KW-1133">Transmembrane helix</keyword>
<evidence type="ECO:0000259" key="9">
    <source>
        <dbReference type="Pfam" id="PF07291"/>
    </source>
</evidence>
<evidence type="ECO:0000256" key="3">
    <source>
        <dbReference type="ARBA" id="ARBA00004856"/>
    </source>
</evidence>
<evidence type="ECO:0000256" key="4">
    <source>
        <dbReference type="ARBA" id="ARBA00019078"/>
    </source>
</evidence>
<feature type="transmembrane region" description="Helical" evidence="8">
    <location>
        <begin position="146"/>
        <end position="168"/>
    </location>
</feature>
<evidence type="ECO:0000256" key="5">
    <source>
        <dbReference type="ARBA" id="ARBA00022692"/>
    </source>
</evidence>
<dbReference type="AlphaFoldDB" id="A0AAT9G942"/>
<dbReference type="GO" id="GO:0030416">
    <property type="term" value="P:methylamine metabolic process"/>
    <property type="evidence" value="ECO:0007669"/>
    <property type="project" value="InterPro"/>
</dbReference>
<dbReference type="EMBL" id="AP029170">
    <property type="protein sequence ID" value="BFD46307.1"/>
    <property type="molecule type" value="Genomic_DNA"/>
</dbReference>
<dbReference type="Pfam" id="PF07291">
    <property type="entry name" value="MauE"/>
    <property type="match status" value="1"/>
</dbReference>
<evidence type="ECO:0000256" key="6">
    <source>
        <dbReference type="ARBA" id="ARBA00022989"/>
    </source>
</evidence>
<sequence length="210" mass="23979">MHNRYEIIGIHCKTCIDKITNAISKVGKYSLIPIKEDTIPLSSNLSNDNANWFKVYYPLLLIIGFIIIVTTFTSSNSAVFFDSWMNTFMASFFIAFSFFKLLDIKGFAKSYSTYDILAIRWQLYAYIYPFLELILGLLYLTKFMPLYTNILTILLMGFSSIGVIKAVMNKKKIQCVCFGTIFNLPMSTITIVEDLGMIIMALISAIMVLY</sequence>
<evidence type="ECO:0000256" key="8">
    <source>
        <dbReference type="SAM" id="Phobius"/>
    </source>
</evidence>
<feature type="transmembrane region" description="Helical" evidence="8">
    <location>
        <begin position="55"/>
        <end position="72"/>
    </location>
</feature>
<feature type="transmembrane region" description="Helical" evidence="8">
    <location>
        <begin position="189"/>
        <end position="209"/>
    </location>
</feature>
<proteinExistence type="predicted"/>
<evidence type="ECO:0000313" key="10">
    <source>
        <dbReference type="EMBL" id="BFD46307.1"/>
    </source>
</evidence>
<feature type="transmembrane region" description="Helical" evidence="8">
    <location>
        <begin position="123"/>
        <end position="140"/>
    </location>
</feature>
<keyword evidence="7 8" id="KW-0472">Membrane</keyword>
<organism evidence="10">
    <name type="scientific">Candidatus Tisiphia endosymbiont of Sergentomyia squamirostris</name>
    <dbReference type="NCBI Taxonomy" id="3113639"/>
    <lineage>
        <taxon>Bacteria</taxon>
        <taxon>Pseudomonadati</taxon>
        <taxon>Pseudomonadota</taxon>
        <taxon>Alphaproteobacteria</taxon>
        <taxon>Rickettsiales</taxon>
        <taxon>Rickettsiaceae</taxon>
        <taxon>Rickettsieae</taxon>
        <taxon>Candidatus Tisiphia</taxon>
    </lineage>
</organism>
<keyword evidence="5 8" id="KW-0812">Transmembrane</keyword>
<accession>A0AAT9G942</accession>
<protein>
    <recommendedName>
        <fullName evidence="4">Methylamine utilization protein MauE</fullName>
    </recommendedName>
</protein>
<dbReference type="InterPro" id="IPR009908">
    <property type="entry name" value="Methylamine_util_MauE"/>
</dbReference>
<evidence type="ECO:0000256" key="2">
    <source>
        <dbReference type="ARBA" id="ARBA00004141"/>
    </source>
</evidence>
<comment type="subcellular location">
    <subcellularLocation>
        <location evidence="2">Membrane</location>
        <topology evidence="2">Multi-pass membrane protein</topology>
    </subcellularLocation>
</comment>
<name>A0AAT9G942_9RICK</name>